<reference evidence="1 2" key="1">
    <citation type="submission" date="2018-10" db="EMBL/GenBank/DDBJ databases">
        <title>Genomic Encyclopedia of Archaeal and Bacterial Type Strains, Phase II (KMG-II): from individual species to whole genera.</title>
        <authorList>
            <person name="Goeker M."/>
        </authorList>
    </citation>
    <scope>NUCLEOTIDE SEQUENCE [LARGE SCALE GENOMIC DNA]</scope>
    <source>
        <strain evidence="1 2">DSM 45657</strain>
    </source>
</reference>
<dbReference type="AlphaFoldDB" id="A0A421B2A2"/>
<accession>A0A421B2A2</accession>
<proteinExistence type="predicted"/>
<name>A0A421B2A2_9PSEU</name>
<evidence type="ECO:0000313" key="1">
    <source>
        <dbReference type="EMBL" id="RLK58426.1"/>
    </source>
</evidence>
<dbReference type="Proteomes" id="UP000282454">
    <property type="component" value="Unassembled WGS sequence"/>
</dbReference>
<keyword evidence="2" id="KW-1185">Reference proteome</keyword>
<dbReference type="EMBL" id="RCDD01000003">
    <property type="protein sequence ID" value="RLK58426.1"/>
    <property type="molecule type" value="Genomic_DNA"/>
</dbReference>
<evidence type="ECO:0000313" key="2">
    <source>
        <dbReference type="Proteomes" id="UP000282454"/>
    </source>
</evidence>
<comment type="caution">
    <text evidence="1">The sequence shown here is derived from an EMBL/GenBank/DDBJ whole genome shotgun (WGS) entry which is preliminary data.</text>
</comment>
<gene>
    <name evidence="1" type="ORF">CLV68_4528</name>
</gene>
<sequence>MSKRDCPRCRVMITWVLALTTMLLANTGALPAGVIPG</sequence>
<protein>
    <submittedName>
        <fullName evidence="1">Uncharacterized protein</fullName>
    </submittedName>
</protein>
<organism evidence="1 2">
    <name type="scientific">Actinokineospora cianjurensis</name>
    <dbReference type="NCBI Taxonomy" id="585224"/>
    <lineage>
        <taxon>Bacteria</taxon>
        <taxon>Bacillati</taxon>
        <taxon>Actinomycetota</taxon>
        <taxon>Actinomycetes</taxon>
        <taxon>Pseudonocardiales</taxon>
        <taxon>Pseudonocardiaceae</taxon>
        <taxon>Actinokineospora</taxon>
    </lineage>
</organism>